<keyword evidence="1" id="KW-0732">Signal</keyword>
<dbReference type="Proteomes" id="UP000324800">
    <property type="component" value="Unassembled WGS sequence"/>
</dbReference>
<proteinExistence type="predicted"/>
<feature type="signal peptide" evidence="1">
    <location>
        <begin position="1"/>
        <end position="28"/>
    </location>
</feature>
<evidence type="ECO:0000256" key="1">
    <source>
        <dbReference type="SAM" id="SignalP"/>
    </source>
</evidence>
<feature type="chain" id="PRO_5023855468" evidence="1">
    <location>
        <begin position="29"/>
        <end position="78"/>
    </location>
</feature>
<protein>
    <submittedName>
        <fullName evidence="2">Uncharacterized protein</fullName>
    </submittedName>
</protein>
<comment type="caution">
    <text evidence="2">The sequence shown here is derived from an EMBL/GenBank/DDBJ whole genome shotgun (WGS) entry which is preliminary data.</text>
</comment>
<dbReference type="AlphaFoldDB" id="A0A5J4TB67"/>
<gene>
    <name evidence="2" type="ORF">EZS28_048965</name>
</gene>
<sequence>VVLGLALIILQHLRTLLIISVLDRLCNHEEGCYLAWWEVETFRYHTRTPSQDLVRWSKDRRIKLTDGFDGSIRREFVQ</sequence>
<name>A0A5J4TB67_9EUKA</name>
<reference evidence="2 3" key="1">
    <citation type="submission" date="2019-03" db="EMBL/GenBank/DDBJ databases">
        <title>Single cell metagenomics reveals metabolic interactions within the superorganism composed of flagellate Streblomastix strix and complex community of Bacteroidetes bacteria on its surface.</title>
        <authorList>
            <person name="Treitli S.C."/>
            <person name="Kolisko M."/>
            <person name="Husnik F."/>
            <person name="Keeling P."/>
            <person name="Hampl V."/>
        </authorList>
    </citation>
    <scope>NUCLEOTIDE SEQUENCE [LARGE SCALE GENOMIC DNA]</scope>
    <source>
        <strain evidence="2">ST1C</strain>
    </source>
</reference>
<accession>A0A5J4TB67</accession>
<feature type="non-terminal residue" evidence="2">
    <location>
        <position position="1"/>
    </location>
</feature>
<evidence type="ECO:0000313" key="3">
    <source>
        <dbReference type="Proteomes" id="UP000324800"/>
    </source>
</evidence>
<organism evidence="2 3">
    <name type="scientific">Streblomastix strix</name>
    <dbReference type="NCBI Taxonomy" id="222440"/>
    <lineage>
        <taxon>Eukaryota</taxon>
        <taxon>Metamonada</taxon>
        <taxon>Preaxostyla</taxon>
        <taxon>Oxymonadida</taxon>
        <taxon>Streblomastigidae</taxon>
        <taxon>Streblomastix</taxon>
    </lineage>
</organism>
<evidence type="ECO:0000313" key="2">
    <source>
        <dbReference type="EMBL" id="KAA6355508.1"/>
    </source>
</evidence>
<dbReference type="EMBL" id="SNRW01034512">
    <property type="protein sequence ID" value="KAA6355508.1"/>
    <property type="molecule type" value="Genomic_DNA"/>
</dbReference>